<dbReference type="OrthoDB" id="447510at2759"/>
<protein>
    <recommendedName>
        <fullName evidence="3">N-acetyltransferase domain-containing protein</fullName>
    </recommendedName>
</protein>
<dbReference type="Gene3D" id="3.40.630.30">
    <property type="match status" value="1"/>
</dbReference>
<dbReference type="CDD" id="cd04301">
    <property type="entry name" value="NAT_SF"/>
    <property type="match status" value="1"/>
</dbReference>
<dbReference type="GO" id="GO:0005874">
    <property type="term" value="C:microtubule"/>
    <property type="evidence" value="ECO:0007669"/>
    <property type="project" value="InterPro"/>
</dbReference>
<sequence>MIEKDTMCLLDFYVHESVQRRGLGLDLFKSALKEEGLTPTEIAYDRPSPKLKPFLGKHFGLHNCLDQPNRFMVFKEHFEGAAKRSKQQAG</sequence>
<keyword evidence="2" id="KW-0012">Acyltransferase</keyword>
<evidence type="ECO:0000256" key="2">
    <source>
        <dbReference type="ARBA" id="ARBA00023315"/>
    </source>
</evidence>
<evidence type="ECO:0000313" key="5">
    <source>
        <dbReference type="Proteomes" id="UP000002630"/>
    </source>
</evidence>
<organism evidence="4 5">
    <name type="scientific">Ectocarpus siliculosus</name>
    <name type="common">Brown alga</name>
    <name type="synonym">Conferva siliculosa</name>
    <dbReference type="NCBI Taxonomy" id="2880"/>
    <lineage>
        <taxon>Eukaryota</taxon>
        <taxon>Sar</taxon>
        <taxon>Stramenopiles</taxon>
        <taxon>Ochrophyta</taxon>
        <taxon>PX clade</taxon>
        <taxon>Phaeophyceae</taxon>
        <taxon>Ectocarpales</taxon>
        <taxon>Ectocarpaceae</taxon>
        <taxon>Ectocarpus</taxon>
    </lineage>
</organism>
<dbReference type="GO" id="GO:0019799">
    <property type="term" value="F:tubulin N-acetyltransferase activity"/>
    <property type="evidence" value="ECO:0007669"/>
    <property type="project" value="InterPro"/>
</dbReference>
<name>D7FHZ1_ECTSI</name>
<dbReference type="EMBL" id="FN649751">
    <property type="protein sequence ID" value="CBJ49002.1"/>
    <property type="molecule type" value="Genomic_DNA"/>
</dbReference>
<dbReference type="InterPro" id="IPR007965">
    <property type="entry name" value="GNAT_ATAT"/>
</dbReference>
<reference evidence="4 5" key="1">
    <citation type="journal article" date="2010" name="Nature">
        <title>The Ectocarpus genome and the independent evolution of multicellularity in brown algae.</title>
        <authorList>
            <person name="Cock J.M."/>
            <person name="Sterck L."/>
            <person name="Rouze P."/>
            <person name="Scornet D."/>
            <person name="Allen A.E."/>
            <person name="Amoutzias G."/>
            <person name="Anthouard V."/>
            <person name="Artiguenave F."/>
            <person name="Aury J.M."/>
            <person name="Badger J.H."/>
            <person name="Beszteri B."/>
            <person name="Billiau K."/>
            <person name="Bonnet E."/>
            <person name="Bothwell J.H."/>
            <person name="Bowler C."/>
            <person name="Boyen C."/>
            <person name="Brownlee C."/>
            <person name="Carrano C.J."/>
            <person name="Charrier B."/>
            <person name="Cho G.Y."/>
            <person name="Coelho S.M."/>
            <person name="Collen J."/>
            <person name="Corre E."/>
            <person name="Da Silva C."/>
            <person name="Delage L."/>
            <person name="Delaroque N."/>
            <person name="Dittami S.M."/>
            <person name="Doulbeau S."/>
            <person name="Elias M."/>
            <person name="Farnham G."/>
            <person name="Gachon C.M."/>
            <person name="Gschloessl B."/>
            <person name="Heesch S."/>
            <person name="Jabbari K."/>
            <person name="Jubin C."/>
            <person name="Kawai H."/>
            <person name="Kimura K."/>
            <person name="Kloareg B."/>
            <person name="Kupper F.C."/>
            <person name="Lang D."/>
            <person name="Le Bail A."/>
            <person name="Leblanc C."/>
            <person name="Lerouge P."/>
            <person name="Lohr M."/>
            <person name="Lopez P.J."/>
            <person name="Martens C."/>
            <person name="Maumus F."/>
            <person name="Michel G."/>
            <person name="Miranda-Saavedra D."/>
            <person name="Morales J."/>
            <person name="Moreau H."/>
            <person name="Motomura T."/>
            <person name="Nagasato C."/>
            <person name="Napoli C.A."/>
            <person name="Nelson D.R."/>
            <person name="Nyvall-Collen P."/>
            <person name="Peters A.F."/>
            <person name="Pommier C."/>
            <person name="Potin P."/>
            <person name="Poulain J."/>
            <person name="Quesneville H."/>
            <person name="Read B."/>
            <person name="Rensing S.A."/>
            <person name="Ritter A."/>
            <person name="Rousvoal S."/>
            <person name="Samanta M."/>
            <person name="Samson G."/>
            <person name="Schroeder D.C."/>
            <person name="Segurens B."/>
            <person name="Strittmatter M."/>
            <person name="Tonon T."/>
            <person name="Tregear J.W."/>
            <person name="Valentin K."/>
            <person name="von Dassow P."/>
            <person name="Yamagishi T."/>
            <person name="Van de Peer Y."/>
            <person name="Wincker P."/>
        </authorList>
    </citation>
    <scope>NUCLEOTIDE SEQUENCE [LARGE SCALE GENOMIC DNA]</scope>
    <source>
        <strain evidence="5">Ec32 / CCAP1310/4</strain>
    </source>
</reference>
<dbReference type="AlphaFoldDB" id="D7FHZ1"/>
<dbReference type="Pfam" id="PF05301">
    <property type="entry name" value="Acetyltransf_16"/>
    <property type="match status" value="1"/>
</dbReference>
<dbReference type="InterPro" id="IPR038746">
    <property type="entry name" value="Atat"/>
</dbReference>
<dbReference type="EMBL" id="FN647841">
    <property type="protein sequence ID" value="CBJ49002.1"/>
    <property type="molecule type" value="Genomic_DNA"/>
</dbReference>
<dbReference type="PANTHER" id="PTHR12327:SF0">
    <property type="entry name" value="ALPHA-TUBULIN N-ACETYLTRANSFERASE 1"/>
    <property type="match status" value="1"/>
</dbReference>
<gene>
    <name evidence="4" type="ORF">Esi_0115_0045</name>
</gene>
<keyword evidence="1" id="KW-0808">Transferase</keyword>
<feature type="domain" description="N-acetyltransferase" evidence="3">
    <location>
        <begin position="1"/>
        <end position="78"/>
    </location>
</feature>
<evidence type="ECO:0000313" key="4">
    <source>
        <dbReference type="EMBL" id="CBJ49002.1"/>
    </source>
</evidence>
<dbReference type="Proteomes" id="UP000002630">
    <property type="component" value="Linkage Group LG26"/>
</dbReference>
<dbReference type="eggNOG" id="KOG4601">
    <property type="taxonomic scope" value="Eukaryota"/>
</dbReference>
<proteinExistence type="predicted"/>
<dbReference type="InParanoid" id="D7FHZ1"/>
<evidence type="ECO:0000256" key="1">
    <source>
        <dbReference type="ARBA" id="ARBA00022679"/>
    </source>
</evidence>
<accession>D7FHZ1</accession>
<keyword evidence="5" id="KW-1185">Reference proteome</keyword>
<evidence type="ECO:0000259" key="3">
    <source>
        <dbReference type="PROSITE" id="PS51730"/>
    </source>
</evidence>
<dbReference type="PROSITE" id="PS51730">
    <property type="entry name" value="GNAT_ATAT"/>
    <property type="match status" value="1"/>
</dbReference>
<dbReference type="PANTHER" id="PTHR12327">
    <property type="entry name" value="ALPHA-TUBULIN N-ACETYLTRANSFERASE 1"/>
    <property type="match status" value="1"/>
</dbReference>